<feature type="domain" description="ATP-dependent DNA ligase family profile" evidence="6">
    <location>
        <begin position="114"/>
        <end position="239"/>
    </location>
</feature>
<organism evidence="7 8">
    <name type="scientific">Xylanimonas allomyrinae</name>
    <dbReference type="NCBI Taxonomy" id="2509459"/>
    <lineage>
        <taxon>Bacteria</taxon>
        <taxon>Bacillati</taxon>
        <taxon>Actinomycetota</taxon>
        <taxon>Actinomycetes</taxon>
        <taxon>Micrococcales</taxon>
        <taxon>Promicromonosporaceae</taxon>
        <taxon>Xylanimonas</taxon>
    </lineage>
</organism>
<keyword evidence="8" id="KW-1185">Reference proteome</keyword>
<feature type="compositionally biased region" description="Basic and acidic residues" evidence="5">
    <location>
        <begin position="286"/>
        <end position="300"/>
    </location>
</feature>
<dbReference type="PANTHER" id="PTHR45674:SF4">
    <property type="entry name" value="DNA LIGASE 1"/>
    <property type="match status" value="1"/>
</dbReference>
<dbReference type="AlphaFoldDB" id="A0A4P6EJK3"/>
<dbReference type="InterPro" id="IPR012310">
    <property type="entry name" value="DNA_ligase_ATP-dep_cent"/>
</dbReference>
<dbReference type="NCBIfam" id="NF006078">
    <property type="entry name" value="PRK08224.1"/>
    <property type="match status" value="1"/>
</dbReference>
<dbReference type="SUPFAM" id="SSF50249">
    <property type="entry name" value="Nucleic acid-binding proteins"/>
    <property type="match status" value="1"/>
</dbReference>
<feature type="region of interest" description="Disordered" evidence="5">
    <location>
        <begin position="280"/>
        <end position="308"/>
    </location>
</feature>
<dbReference type="GO" id="GO:0003910">
    <property type="term" value="F:DNA ligase (ATP) activity"/>
    <property type="evidence" value="ECO:0007669"/>
    <property type="project" value="UniProtKB-EC"/>
</dbReference>
<dbReference type="GO" id="GO:0005524">
    <property type="term" value="F:ATP binding"/>
    <property type="evidence" value="ECO:0007669"/>
    <property type="project" value="InterPro"/>
</dbReference>
<dbReference type="EMBL" id="CP035495">
    <property type="protein sequence ID" value="QAY62742.1"/>
    <property type="molecule type" value="Genomic_DNA"/>
</dbReference>
<evidence type="ECO:0000313" key="8">
    <source>
        <dbReference type="Proteomes" id="UP000291758"/>
    </source>
</evidence>
<dbReference type="Pfam" id="PF04679">
    <property type="entry name" value="DNA_ligase_A_C"/>
    <property type="match status" value="1"/>
</dbReference>
<evidence type="ECO:0000256" key="5">
    <source>
        <dbReference type="SAM" id="MobiDB-lite"/>
    </source>
</evidence>
<dbReference type="PROSITE" id="PS50160">
    <property type="entry name" value="DNA_LIGASE_A3"/>
    <property type="match status" value="1"/>
</dbReference>
<dbReference type="Proteomes" id="UP000291758">
    <property type="component" value="Chromosome"/>
</dbReference>
<protein>
    <recommendedName>
        <fullName evidence="2">DNA ligase (ATP)</fullName>
        <ecNumber evidence="2">6.5.1.1</ecNumber>
    </recommendedName>
</protein>
<dbReference type="EC" id="6.5.1.1" evidence="2"/>
<dbReference type="InterPro" id="IPR044119">
    <property type="entry name" value="Adenylation_LigC-like"/>
</dbReference>
<keyword evidence="3 7" id="KW-0436">Ligase</keyword>
<accession>A0A4P6EJK3</accession>
<evidence type="ECO:0000256" key="1">
    <source>
        <dbReference type="ARBA" id="ARBA00007572"/>
    </source>
</evidence>
<dbReference type="GO" id="GO:0006281">
    <property type="term" value="P:DNA repair"/>
    <property type="evidence" value="ECO:0007669"/>
    <property type="project" value="InterPro"/>
</dbReference>
<name>A0A4P6EJK3_9MICO</name>
<dbReference type="Pfam" id="PF01068">
    <property type="entry name" value="DNA_ligase_A_M"/>
    <property type="match status" value="1"/>
</dbReference>
<dbReference type="RefSeq" id="WP_129203168.1">
    <property type="nucleotide sequence ID" value="NZ_CP035495.1"/>
</dbReference>
<reference evidence="7 8" key="1">
    <citation type="submission" date="2019-01" db="EMBL/GenBank/DDBJ databases">
        <title>Genome sequencing of strain 2JSPR-7.</title>
        <authorList>
            <person name="Heo J."/>
            <person name="Kim S.-J."/>
            <person name="Kim J.-S."/>
            <person name="Hong S.-B."/>
            <person name="Kwon S.-W."/>
        </authorList>
    </citation>
    <scope>NUCLEOTIDE SEQUENCE [LARGE SCALE GENOMIC DNA]</scope>
    <source>
        <strain evidence="7 8">2JSPR-7</strain>
    </source>
</reference>
<dbReference type="InterPro" id="IPR012309">
    <property type="entry name" value="DNA_ligase_ATP-dep_C"/>
</dbReference>
<dbReference type="Gene3D" id="2.40.50.140">
    <property type="entry name" value="Nucleic acid-binding proteins"/>
    <property type="match status" value="1"/>
</dbReference>
<dbReference type="InterPro" id="IPR044117">
    <property type="entry name" value="OBF_LigC-like"/>
</dbReference>
<dbReference type="PANTHER" id="PTHR45674">
    <property type="entry name" value="DNA LIGASE 1/3 FAMILY MEMBER"/>
    <property type="match status" value="1"/>
</dbReference>
<evidence type="ECO:0000313" key="7">
    <source>
        <dbReference type="EMBL" id="QAY62742.1"/>
    </source>
</evidence>
<proteinExistence type="inferred from homology"/>
<evidence type="ECO:0000256" key="2">
    <source>
        <dbReference type="ARBA" id="ARBA00012727"/>
    </source>
</evidence>
<dbReference type="InterPro" id="IPR016059">
    <property type="entry name" value="DNA_ligase_ATP-dep_CS"/>
</dbReference>
<gene>
    <name evidence="7" type="ORF">ET495_05130</name>
</gene>
<dbReference type="OrthoDB" id="9770771at2"/>
<dbReference type="InterPro" id="IPR012340">
    <property type="entry name" value="NA-bd_OB-fold"/>
</dbReference>
<sequence>MTLPIGPPVLPMLARPVAVVPDQSAVAAWNYEPKWDGFRAIVYRDDDDVRIDSRTGRPMQRYFPELVQAVRTALPPQCVIDGEIVLARPGQGRARLDFELLSQRIHPAASRVRMLADAVPASLVVFDVLALGDDDLTGRPLTERLAALDALGLAGPQIFATPRTADADLARRWFEEFEGAGLDGVVVKPLADPYQPGKRAMLKVKHARTADVVLAGFREHKTSTPQRPLVGSLLLGLYDDAGVLQFVGVAASFPTARRAALHAELAPLAVAPEEDHPWVGAAGPGPHRDEQEPGAGERRPGMQSRWSAGKDLSFTPLRAERVLEVGYDHMEGTRFRHTSQFVRWRPDRDPDGCTYAQLEEPVGYDLATLLPGAPGTA</sequence>
<dbReference type="Gene3D" id="3.30.470.30">
    <property type="entry name" value="DNA ligase/mRNA capping enzyme"/>
    <property type="match status" value="1"/>
</dbReference>
<dbReference type="SUPFAM" id="SSF56091">
    <property type="entry name" value="DNA ligase/mRNA capping enzyme, catalytic domain"/>
    <property type="match status" value="1"/>
</dbReference>
<dbReference type="CDD" id="cd07905">
    <property type="entry name" value="Adenylation_DNA_ligase_LigC"/>
    <property type="match status" value="1"/>
</dbReference>
<dbReference type="KEGG" id="xyl:ET495_05130"/>
<dbReference type="CDD" id="cd07970">
    <property type="entry name" value="OBF_DNA_ligase_LigC"/>
    <property type="match status" value="1"/>
</dbReference>
<dbReference type="InterPro" id="IPR050191">
    <property type="entry name" value="ATP-dep_DNA_ligase"/>
</dbReference>
<comment type="similarity">
    <text evidence="1">Belongs to the ATP-dependent DNA ligase family.</text>
</comment>
<evidence type="ECO:0000256" key="4">
    <source>
        <dbReference type="ARBA" id="ARBA00034003"/>
    </source>
</evidence>
<dbReference type="PROSITE" id="PS00697">
    <property type="entry name" value="DNA_LIGASE_A1"/>
    <property type="match status" value="1"/>
</dbReference>
<evidence type="ECO:0000259" key="6">
    <source>
        <dbReference type="PROSITE" id="PS50160"/>
    </source>
</evidence>
<evidence type="ECO:0000256" key="3">
    <source>
        <dbReference type="ARBA" id="ARBA00022598"/>
    </source>
</evidence>
<dbReference type="GO" id="GO:0006310">
    <property type="term" value="P:DNA recombination"/>
    <property type="evidence" value="ECO:0007669"/>
    <property type="project" value="InterPro"/>
</dbReference>
<comment type="catalytic activity">
    <reaction evidence="4">
        <text>ATP + (deoxyribonucleotide)n-3'-hydroxyl + 5'-phospho-(deoxyribonucleotide)m = (deoxyribonucleotide)n+m + AMP + diphosphate.</text>
        <dbReference type="EC" id="6.5.1.1"/>
    </reaction>
</comment>